<dbReference type="Pfam" id="PF10282">
    <property type="entry name" value="Lactonase"/>
    <property type="match status" value="1"/>
</dbReference>
<dbReference type="Gene3D" id="2.130.10.10">
    <property type="entry name" value="YVTN repeat-like/Quinoprotein amine dehydrogenase"/>
    <property type="match status" value="1"/>
</dbReference>
<evidence type="ECO:0000313" key="6">
    <source>
        <dbReference type="Proteomes" id="UP000183788"/>
    </source>
</evidence>
<keyword evidence="5" id="KW-0378">Hydrolase</keyword>
<keyword evidence="3" id="KW-0732">Signal</keyword>
<evidence type="ECO:0000256" key="2">
    <source>
        <dbReference type="ARBA" id="ARBA00022526"/>
    </source>
</evidence>
<dbReference type="EC" id="3.1.1.-" evidence="5"/>
<dbReference type="Proteomes" id="UP001326715">
    <property type="component" value="Chromosome"/>
</dbReference>
<keyword evidence="2" id="KW-0119">Carbohydrate metabolism</keyword>
<dbReference type="InterPro" id="IPR019405">
    <property type="entry name" value="Lactonase_7-beta_prop"/>
</dbReference>
<comment type="similarity">
    <text evidence="1">Belongs to the cycloisomerase 2 family.</text>
</comment>
<proteinExistence type="inferred from homology"/>
<dbReference type="GO" id="GO:0005829">
    <property type="term" value="C:cytosol"/>
    <property type="evidence" value="ECO:0007669"/>
    <property type="project" value="TreeGrafter"/>
</dbReference>
<dbReference type="GO" id="GO:0006006">
    <property type="term" value="P:glucose metabolic process"/>
    <property type="evidence" value="ECO:0007669"/>
    <property type="project" value="UniProtKB-KW"/>
</dbReference>
<dbReference type="EMBL" id="FPIZ01000004">
    <property type="protein sequence ID" value="SFW42332.1"/>
    <property type="molecule type" value="Genomic_DNA"/>
</dbReference>
<dbReference type="GO" id="GO:0017057">
    <property type="term" value="F:6-phosphogluconolactonase activity"/>
    <property type="evidence" value="ECO:0007669"/>
    <property type="project" value="TreeGrafter"/>
</dbReference>
<reference evidence="5 7" key="2">
    <citation type="submission" date="2023-11" db="EMBL/GenBank/DDBJ databases">
        <title>MicrobeMod: A computational toolkit for identifying prokaryotic methylation and restriction-modification with nanopore sequencing.</title>
        <authorList>
            <person name="Crits-Christoph A."/>
            <person name="Kang S.C."/>
            <person name="Lee H."/>
            <person name="Ostrov N."/>
        </authorList>
    </citation>
    <scope>NUCLEOTIDE SEQUENCE [LARGE SCALE GENOMIC DNA]</scope>
    <source>
        <strain evidence="5 7">ATCC 23090</strain>
    </source>
</reference>
<organism evidence="4 6">
    <name type="scientific">Chitinophaga sancti</name>
    <dbReference type="NCBI Taxonomy" id="1004"/>
    <lineage>
        <taxon>Bacteria</taxon>
        <taxon>Pseudomonadati</taxon>
        <taxon>Bacteroidota</taxon>
        <taxon>Chitinophagia</taxon>
        <taxon>Chitinophagales</taxon>
        <taxon>Chitinophagaceae</taxon>
        <taxon>Chitinophaga</taxon>
    </lineage>
</organism>
<evidence type="ECO:0000313" key="5">
    <source>
        <dbReference type="EMBL" id="WQG87413.1"/>
    </source>
</evidence>
<evidence type="ECO:0000313" key="4">
    <source>
        <dbReference type="EMBL" id="SFW42332.1"/>
    </source>
</evidence>
<dbReference type="Proteomes" id="UP000183788">
    <property type="component" value="Unassembled WGS sequence"/>
</dbReference>
<accession>A0A1K1P433</accession>
<protein>
    <submittedName>
        <fullName evidence="4">6-phosphogluconolactonase</fullName>
    </submittedName>
    <submittedName>
        <fullName evidence="5">Lactonase family protein</fullName>
        <ecNumber evidence="5">3.1.1.-</ecNumber>
    </submittedName>
</protein>
<gene>
    <name evidence="4" type="ORF">SAMN05661012_01763</name>
    <name evidence="5" type="ORF">SR876_21035</name>
</gene>
<reference evidence="4 6" key="1">
    <citation type="submission" date="2016-11" db="EMBL/GenBank/DDBJ databases">
        <authorList>
            <person name="Jaros S."/>
            <person name="Januszkiewicz K."/>
            <person name="Wedrychowicz H."/>
        </authorList>
    </citation>
    <scope>NUCLEOTIDE SEQUENCE [LARGE SCALE GENOMIC DNA]</scope>
    <source>
        <strain evidence="4 6">DSM 784</strain>
    </source>
</reference>
<dbReference type="FunFam" id="2.130.10.10:FF:000306">
    <property type="entry name" value="3-carboxymuconate cyclase"/>
    <property type="match status" value="1"/>
</dbReference>
<dbReference type="OrthoDB" id="9790815at2"/>
<dbReference type="EMBL" id="CP140154">
    <property type="protein sequence ID" value="WQG87413.1"/>
    <property type="molecule type" value="Genomic_DNA"/>
</dbReference>
<sequence length="380" mass="41442">MIKVLLTSTALLLSSTLLAQTDSSSAEKYLLIGAYTKTSDEGISVYAFNTQTGAFRFVSTAPNVENPSYLVISPDHKYVYAVNETNGNKPGNVSAFSWDTISGQLNFLNKQASGGDDPCYITTDQDGKYVVVANYSGGSFSILPVKADGRLEAPVQTIEHTGSGPNKERQEKPHVHCVYFSPDHQQLYVSDLGIDQVAIYNYRQGDVQPLVPANPGFVPFPPGSGPRHLVFHPNGKWVYVVHELDGKITSFQYDKGKLTPFQAVSILPDNFKGKSWAADLHISSDGKFLYATNRDPLNNILTFSINAKTGTLLKKGETPTGGKTPRNFVIDPTGNYLLVAHQGSNNVTVFKRDKVTGLLKKQKGELKTTSPVCLKFIGSN</sequence>
<feature type="chain" id="PRO_5013267247" evidence="3">
    <location>
        <begin position="20"/>
        <end position="380"/>
    </location>
</feature>
<keyword evidence="7" id="KW-1185">Reference proteome</keyword>
<evidence type="ECO:0000256" key="1">
    <source>
        <dbReference type="ARBA" id="ARBA00005564"/>
    </source>
</evidence>
<name>A0A1K1P433_9BACT</name>
<dbReference type="RefSeq" id="WP_072358984.1">
    <property type="nucleotide sequence ID" value="NZ_CBHWAX010000013.1"/>
</dbReference>
<keyword evidence="2" id="KW-0313">Glucose metabolism</keyword>
<dbReference type="SUPFAM" id="SSF51004">
    <property type="entry name" value="C-terminal (heme d1) domain of cytochrome cd1-nitrite reductase"/>
    <property type="match status" value="1"/>
</dbReference>
<dbReference type="InterPro" id="IPR015943">
    <property type="entry name" value="WD40/YVTN_repeat-like_dom_sf"/>
</dbReference>
<dbReference type="AlphaFoldDB" id="A0A1K1P433"/>
<evidence type="ECO:0000256" key="3">
    <source>
        <dbReference type="SAM" id="SignalP"/>
    </source>
</evidence>
<dbReference type="PANTHER" id="PTHR30344:SF1">
    <property type="entry name" value="6-PHOSPHOGLUCONOLACTONASE"/>
    <property type="match status" value="1"/>
</dbReference>
<feature type="signal peptide" evidence="3">
    <location>
        <begin position="1"/>
        <end position="19"/>
    </location>
</feature>
<dbReference type="InterPro" id="IPR011048">
    <property type="entry name" value="Haem_d1_sf"/>
</dbReference>
<dbReference type="STRING" id="1004.SAMN05661012_01763"/>
<dbReference type="InterPro" id="IPR050282">
    <property type="entry name" value="Cycloisomerase_2"/>
</dbReference>
<evidence type="ECO:0000313" key="7">
    <source>
        <dbReference type="Proteomes" id="UP001326715"/>
    </source>
</evidence>
<dbReference type="PANTHER" id="PTHR30344">
    <property type="entry name" value="6-PHOSPHOGLUCONOLACTONASE-RELATED"/>
    <property type="match status" value="1"/>
</dbReference>